<proteinExistence type="predicted"/>
<keyword evidence="2" id="KW-1185">Reference proteome</keyword>
<gene>
    <name evidence="1" type="ORF">GL279_15620</name>
</gene>
<dbReference type="EMBL" id="WMIF01000027">
    <property type="protein sequence ID" value="MTH36030.1"/>
    <property type="molecule type" value="Genomic_DNA"/>
</dbReference>
<dbReference type="RefSeq" id="WP_155065541.1">
    <property type="nucleotide sequence ID" value="NZ_WMIF01000027.1"/>
</dbReference>
<accession>A0A844H8W0</accession>
<sequence length="105" mass="11330">MDDDPATGDATSTTVWTSFAFWHAQAKARAEAAGREIVPGWHVFNHGGAGKYMLRGAYRAQWLDLQKDCQAYWSGLGLWGRSVAAAGTAACKRTGNDKRGRKGGV</sequence>
<comment type="caution">
    <text evidence="1">The sequence shown here is derived from an EMBL/GenBank/DDBJ whole genome shotgun (WGS) entry which is preliminary data.</text>
</comment>
<protein>
    <submittedName>
        <fullName evidence="1">Uncharacterized protein</fullName>
    </submittedName>
</protein>
<dbReference type="AlphaFoldDB" id="A0A844H8W0"/>
<organism evidence="1 2">
    <name type="scientific">Paracoccus limosus</name>
    <dbReference type="NCBI Taxonomy" id="913252"/>
    <lineage>
        <taxon>Bacteria</taxon>
        <taxon>Pseudomonadati</taxon>
        <taxon>Pseudomonadota</taxon>
        <taxon>Alphaproteobacteria</taxon>
        <taxon>Rhodobacterales</taxon>
        <taxon>Paracoccaceae</taxon>
        <taxon>Paracoccus</taxon>
    </lineage>
</organism>
<name>A0A844H8W0_9RHOB</name>
<evidence type="ECO:0000313" key="2">
    <source>
        <dbReference type="Proteomes" id="UP000442533"/>
    </source>
</evidence>
<evidence type="ECO:0000313" key="1">
    <source>
        <dbReference type="EMBL" id="MTH36030.1"/>
    </source>
</evidence>
<dbReference type="Proteomes" id="UP000442533">
    <property type="component" value="Unassembled WGS sequence"/>
</dbReference>
<reference evidence="1 2" key="1">
    <citation type="submission" date="2019-11" db="EMBL/GenBank/DDBJ databases">
        <authorList>
            <person name="Dong K."/>
        </authorList>
    </citation>
    <scope>NUCLEOTIDE SEQUENCE [LARGE SCALE GENOMIC DNA]</scope>
    <source>
        <strain evidence="1 2">JCM 17370</strain>
    </source>
</reference>